<feature type="domain" description="Four-carbon acid sugar kinase nucleotide binding" evidence="8">
    <location>
        <begin position="257"/>
        <end position="332"/>
    </location>
</feature>
<protein>
    <submittedName>
        <fullName evidence="9">Uncharacterized protein YgbK (DUF1537 family)</fullName>
    </submittedName>
</protein>
<proteinExistence type="inferred from homology"/>
<organism evidence="9 10">
    <name type="scientific">Allosediminivita pacifica</name>
    <dbReference type="NCBI Taxonomy" id="1267769"/>
    <lineage>
        <taxon>Bacteria</taxon>
        <taxon>Pseudomonadati</taxon>
        <taxon>Pseudomonadota</taxon>
        <taxon>Alphaproteobacteria</taxon>
        <taxon>Rhodobacterales</taxon>
        <taxon>Paracoccaceae</taxon>
        <taxon>Allosediminivita</taxon>
    </lineage>
</organism>
<gene>
    <name evidence="9" type="ORF">C8N44_110126</name>
</gene>
<dbReference type="GO" id="GO:0016301">
    <property type="term" value="F:kinase activity"/>
    <property type="evidence" value="ECO:0007669"/>
    <property type="project" value="UniProtKB-KW"/>
</dbReference>
<evidence type="ECO:0000256" key="4">
    <source>
        <dbReference type="ARBA" id="ARBA00022777"/>
    </source>
</evidence>
<comment type="similarity">
    <text evidence="1">Belongs to the four-carbon acid sugar kinase family.</text>
</comment>
<evidence type="ECO:0000259" key="7">
    <source>
        <dbReference type="Pfam" id="PF07005"/>
    </source>
</evidence>
<comment type="caution">
    <text evidence="9">The sequence shown here is derived from an EMBL/GenBank/DDBJ whole genome shotgun (WGS) entry which is preliminary data.</text>
</comment>
<keyword evidence="4" id="KW-0418">Kinase</keyword>
<dbReference type="InterPro" id="IPR031475">
    <property type="entry name" value="NBD_C"/>
</dbReference>
<accession>A0A2T6AWD8</accession>
<keyword evidence="10" id="KW-1185">Reference proteome</keyword>
<dbReference type="Proteomes" id="UP000244069">
    <property type="component" value="Unassembled WGS sequence"/>
</dbReference>
<keyword evidence="6" id="KW-0119">Carbohydrate metabolism</keyword>
<evidence type="ECO:0000259" key="8">
    <source>
        <dbReference type="Pfam" id="PF17042"/>
    </source>
</evidence>
<dbReference type="InterPro" id="IPR042213">
    <property type="entry name" value="NBD_C_sf"/>
</dbReference>
<evidence type="ECO:0000313" key="10">
    <source>
        <dbReference type="Proteomes" id="UP000244069"/>
    </source>
</evidence>
<sequence length="351" mass="35836">MPDVLVIADDLTGALDSGVAFAGAGRRVMVARRVADLPDVLRSGAEIVVVSTGTREADAATAQARIREVMAAVDLSTIGLVFKKVDSRLKGRVTEEVAALADGLPVGTVVAVPAIPSMGRVQSQGRLTGMGVAVPIEVAGRFHGPVEVPDARSDVELDRIVGTRSDVLWVGARGLAFALARSLYGMAGVRATPEVAQPFLVAIGSRDPITLAQAEHLSHRVPVHVAPDGRMSAPPPVAPIAALQLTNGGGGRDGASAGADFAEAVARTMAAHRSAALLATGGETADAILDKLGIGTLEIRSEIAPGLPVCEAQAPWGSITVMTKSGGFGAPGLLAEIAGQDAPAEVWETTR</sequence>
<dbReference type="Gene3D" id="3.40.980.20">
    <property type="entry name" value="Four-carbon acid sugar kinase, nucleotide binding domain"/>
    <property type="match status" value="1"/>
</dbReference>
<dbReference type="AlphaFoldDB" id="A0A2T6AWD8"/>
<dbReference type="InterPro" id="IPR010737">
    <property type="entry name" value="4-carb_acid_sugar_kinase_N"/>
</dbReference>
<keyword evidence="3" id="KW-0547">Nucleotide-binding</keyword>
<keyword evidence="5" id="KW-0067">ATP-binding</keyword>
<dbReference type="Pfam" id="PF17042">
    <property type="entry name" value="NBD_C"/>
    <property type="match status" value="1"/>
</dbReference>
<evidence type="ECO:0000256" key="2">
    <source>
        <dbReference type="ARBA" id="ARBA00022679"/>
    </source>
</evidence>
<evidence type="ECO:0000256" key="6">
    <source>
        <dbReference type="ARBA" id="ARBA00023277"/>
    </source>
</evidence>
<dbReference type="Pfam" id="PF07005">
    <property type="entry name" value="SBD_N"/>
    <property type="match status" value="1"/>
</dbReference>
<feature type="domain" description="Four-carbon acid sugar kinase N-terminal" evidence="7">
    <location>
        <begin position="5"/>
        <end position="134"/>
    </location>
</feature>
<evidence type="ECO:0000313" key="9">
    <source>
        <dbReference type="EMBL" id="PTX48127.1"/>
    </source>
</evidence>
<evidence type="ECO:0000256" key="5">
    <source>
        <dbReference type="ARBA" id="ARBA00022840"/>
    </source>
</evidence>
<dbReference type="GO" id="GO:0005524">
    <property type="term" value="F:ATP binding"/>
    <property type="evidence" value="ECO:0007669"/>
    <property type="project" value="UniProtKB-KW"/>
</dbReference>
<evidence type="ECO:0000256" key="1">
    <source>
        <dbReference type="ARBA" id="ARBA00005715"/>
    </source>
</evidence>
<keyword evidence="2" id="KW-0808">Transferase</keyword>
<dbReference type="EMBL" id="QBKN01000010">
    <property type="protein sequence ID" value="PTX48127.1"/>
    <property type="molecule type" value="Genomic_DNA"/>
</dbReference>
<dbReference type="Gene3D" id="3.40.50.10840">
    <property type="entry name" value="Putative sugar-binding, N-terminal domain"/>
    <property type="match status" value="1"/>
</dbReference>
<dbReference type="InterPro" id="IPR037051">
    <property type="entry name" value="4-carb_acid_sugar_kinase_N_sf"/>
</dbReference>
<evidence type="ECO:0000256" key="3">
    <source>
        <dbReference type="ARBA" id="ARBA00022741"/>
    </source>
</evidence>
<reference evidence="9 10" key="1">
    <citation type="submission" date="2018-04" db="EMBL/GenBank/DDBJ databases">
        <title>Genomic Encyclopedia of Archaeal and Bacterial Type Strains, Phase II (KMG-II): from individual species to whole genera.</title>
        <authorList>
            <person name="Goeker M."/>
        </authorList>
    </citation>
    <scope>NUCLEOTIDE SEQUENCE [LARGE SCALE GENOMIC DNA]</scope>
    <source>
        <strain evidence="9 10">DSM 29329</strain>
    </source>
</reference>
<name>A0A2T6AWD8_9RHOB</name>
<dbReference type="OrthoDB" id="9778478at2"/>
<dbReference type="SUPFAM" id="SSF142764">
    <property type="entry name" value="YgbK-like"/>
    <property type="match status" value="1"/>
</dbReference>